<proteinExistence type="predicted"/>
<comment type="caution">
    <text evidence="3">The sequence shown here is derived from an EMBL/GenBank/DDBJ whole genome shotgun (WGS) entry which is preliminary data.</text>
</comment>
<name>A0ABD0K4F1_9CAEN</name>
<feature type="region of interest" description="Disordered" evidence="1">
    <location>
        <begin position="394"/>
        <end position="422"/>
    </location>
</feature>
<keyword evidence="4" id="KW-1185">Reference proteome</keyword>
<feature type="transmembrane region" description="Helical" evidence="2">
    <location>
        <begin position="94"/>
        <end position="118"/>
    </location>
</feature>
<feature type="transmembrane region" description="Helical" evidence="2">
    <location>
        <begin position="164"/>
        <end position="189"/>
    </location>
</feature>
<organism evidence="3 4">
    <name type="scientific">Batillaria attramentaria</name>
    <dbReference type="NCBI Taxonomy" id="370345"/>
    <lineage>
        <taxon>Eukaryota</taxon>
        <taxon>Metazoa</taxon>
        <taxon>Spiralia</taxon>
        <taxon>Lophotrochozoa</taxon>
        <taxon>Mollusca</taxon>
        <taxon>Gastropoda</taxon>
        <taxon>Caenogastropoda</taxon>
        <taxon>Sorbeoconcha</taxon>
        <taxon>Cerithioidea</taxon>
        <taxon>Batillariidae</taxon>
        <taxon>Batillaria</taxon>
    </lineage>
</organism>
<feature type="transmembrane region" description="Helical" evidence="2">
    <location>
        <begin position="309"/>
        <end position="329"/>
    </location>
</feature>
<protein>
    <recommendedName>
        <fullName evidence="5">Ceramide phosphoethanolamine synthase</fullName>
    </recommendedName>
</protein>
<reference evidence="3 4" key="1">
    <citation type="journal article" date="2023" name="Sci. Data">
        <title>Genome assembly of the Korean intertidal mud-creeper Batillaria attramentaria.</title>
        <authorList>
            <person name="Patra A.K."/>
            <person name="Ho P.T."/>
            <person name="Jun S."/>
            <person name="Lee S.J."/>
            <person name="Kim Y."/>
            <person name="Won Y.J."/>
        </authorList>
    </citation>
    <scope>NUCLEOTIDE SEQUENCE [LARGE SCALE GENOMIC DNA]</scope>
    <source>
        <strain evidence="3">Wonlab-2016</strain>
    </source>
</reference>
<feature type="transmembrane region" description="Helical" evidence="2">
    <location>
        <begin position="20"/>
        <end position="39"/>
    </location>
</feature>
<evidence type="ECO:0000256" key="1">
    <source>
        <dbReference type="SAM" id="MobiDB-lite"/>
    </source>
</evidence>
<evidence type="ECO:0000313" key="3">
    <source>
        <dbReference type="EMBL" id="KAK7481949.1"/>
    </source>
</evidence>
<evidence type="ECO:0000313" key="4">
    <source>
        <dbReference type="Proteomes" id="UP001519460"/>
    </source>
</evidence>
<dbReference type="AlphaFoldDB" id="A0ABD0K4F1"/>
<dbReference type="Proteomes" id="UP001519460">
    <property type="component" value="Unassembled WGS sequence"/>
</dbReference>
<sequence>MPSLPGVQFFRDEMSMFKFLGCLLISYYAVMDIILYLTFMKTDLVESSKKADDNELFSPFTHLSVKALMNDHSSQYVTAPVTEYFDAFTRFSTIFYFISPNMISFFHLFLAFVAARFVSSESLHTRRIGVLIYEFRTFLDAFDGVVFRSHSHTKGMYQSVRSSLGYYVDITCDAVGGVFLMFGVLFYLFKRFDPLKQTELPWKSAESGSVAGATGQVTYSKKMLFWKCWCYGITIAFAGKFWDSVVGQLKEVFQTPIQDPTMSALQFDTCHSTTAIFIMYIWRLFEGQALLQYVLVAIFVDKIWEFLNFVQYLFFVIVLGLYTLSLLYIRHGVLGLASASMRLAEHADRGQQCPRDSVHVIDDSEKCESYQRACMTERAICCLSEPFCTNNPRAGPGKWKEKEDSNYNTTPAEPQRTGGPHI</sequence>
<evidence type="ECO:0008006" key="5">
    <source>
        <dbReference type="Google" id="ProtNLM"/>
    </source>
</evidence>
<dbReference type="Gene3D" id="1.20.120.1760">
    <property type="match status" value="1"/>
</dbReference>
<dbReference type="EMBL" id="JACVVK020000253">
    <property type="protein sequence ID" value="KAK7481949.1"/>
    <property type="molecule type" value="Genomic_DNA"/>
</dbReference>
<evidence type="ECO:0000256" key="2">
    <source>
        <dbReference type="SAM" id="Phobius"/>
    </source>
</evidence>
<keyword evidence="2" id="KW-0812">Transmembrane</keyword>
<dbReference type="InterPro" id="IPR043130">
    <property type="entry name" value="CDP-OH_PTrfase_TM_dom"/>
</dbReference>
<keyword evidence="2" id="KW-1133">Transmembrane helix</keyword>
<gene>
    <name evidence="3" type="ORF">BaRGS_00026752</name>
</gene>
<accession>A0ABD0K4F1</accession>
<keyword evidence="2" id="KW-0472">Membrane</keyword>